<dbReference type="Pfam" id="PF02861">
    <property type="entry name" value="Clp_N"/>
    <property type="match status" value="2"/>
</dbReference>
<comment type="caution">
    <text evidence="3">The sequence shown here is derived from an EMBL/GenBank/DDBJ whole genome shotgun (WGS) entry which is preliminary data.</text>
</comment>
<keyword evidence="3" id="KW-0645">Protease</keyword>
<dbReference type="InterPro" id="IPR036628">
    <property type="entry name" value="Clp_N_dom_sf"/>
</dbReference>
<organism evidence="3 4">
    <name type="scientific">Spirilliplanes yamanashiensis</name>
    <dbReference type="NCBI Taxonomy" id="42233"/>
    <lineage>
        <taxon>Bacteria</taxon>
        <taxon>Bacillati</taxon>
        <taxon>Actinomycetota</taxon>
        <taxon>Actinomycetes</taxon>
        <taxon>Micromonosporales</taxon>
        <taxon>Micromonosporaceae</taxon>
        <taxon>Spirilliplanes</taxon>
    </lineage>
</organism>
<dbReference type="EMBL" id="BOOY01000032">
    <property type="protein sequence ID" value="GIJ05199.1"/>
    <property type="molecule type" value="Genomic_DNA"/>
</dbReference>
<gene>
    <name evidence="3" type="ORF">Sya03_45510</name>
</gene>
<dbReference type="SUPFAM" id="SSF81923">
    <property type="entry name" value="Double Clp-N motif"/>
    <property type="match status" value="2"/>
</dbReference>
<evidence type="ECO:0000259" key="2">
    <source>
        <dbReference type="PROSITE" id="PS51903"/>
    </source>
</evidence>
<evidence type="ECO:0000313" key="4">
    <source>
        <dbReference type="Proteomes" id="UP000652013"/>
    </source>
</evidence>
<name>A0A8J3YC64_9ACTN</name>
<dbReference type="Proteomes" id="UP000652013">
    <property type="component" value="Unassembled WGS sequence"/>
</dbReference>
<evidence type="ECO:0000256" key="1">
    <source>
        <dbReference type="PROSITE-ProRule" id="PRU01251"/>
    </source>
</evidence>
<dbReference type="InterPro" id="IPR004176">
    <property type="entry name" value="Clp_R_N"/>
</dbReference>
<dbReference type="AlphaFoldDB" id="A0A8J3YC64"/>
<reference evidence="3" key="1">
    <citation type="submission" date="2021-01" db="EMBL/GenBank/DDBJ databases">
        <title>Whole genome shotgun sequence of Spirilliplanes yamanashiensis NBRC 15828.</title>
        <authorList>
            <person name="Komaki H."/>
            <person name="Tamura T."/>
        </authorList>
    </citation>
    <scope>NUCLEOTIDE SEQUENCE</scope>
    <source>
        <strain evidence="3">NBRC 15828</strain>
    </source>
</reference>
<sequence>MFERFTQAARDAVVRAQTEARSLDHGHIGTEHLLLALLGSGLAVPGLTYERVRAEVRDRVRVTPDVQPDRDEADAAALRAIGIDLDQVRRAIEENFGVGALHLPRPAPKKSWWRRASGHVPFTPRAKKVLELSLREAIRLKQNFIAPEHIMLGVLREDGGLAALIMADAGVEPAVVRGELERALSARAA</sequence>
<dbReference type="GO" id="GO:0008233">
    <property type="term" value="F:peptidase activity"/>
    <property type="evidence" value="ECO:0007669"/>
    <property type="project" value="UniProtKB-KW"/>
</dbReference>
<keyword evidence="1" id="KW-0677">Repeat</keyword>
<keyword evidence="3" id="KW-0378">Hydrolase</keyword>
<proteinExistence type="predicted"/>
<accession>A0A8J3YC64</accession>
<dbReference type="Gene3D" id="1.10.1780.10">
    <property type="entry name" value="Clp, N-terminal domain"/>
    <property type="match status" value="1"/>
</dbReference>
<dbReference type="PROSITE" id="PS51903">
    <property type="entry name" value="CLP_R"/>
    <property type="match status" value="1"/>
</dbReference>
<feature type="domain" description="Clp R" evidence="2">
    <location>
        <begin position="2"/>
        <end position="186"/>
    </location>
</feature>
<keyword evidence="4" id="KW-1185">Reference proteome</keyword>
<evidence type="ECO:0000313" key="3">
    <source>
        <dbReference type="EMBL" id="GIJ05199.1"/>
    </source>
</evidence>
<dbReference type="GO" id="GO:0006508">
    <property type="term" value="P:proteolysis"/>
    <property type="evidence" value="ECO:0007669"/>
    <property type="project" value="UniProtKB-KW"/>
</dbReference>
<protein>
    <submittedName>
        <fullName evidence="3">Clp protease</fullName>
    </submittedName>
</protein>
<dbReference type="RefSeq" id="WP_203940414.1">
    <property type="nucleotide sequence ID" value="NZ_BAAAGJ010000011.1"/>
</dbReference>